<keyword evidence="2 4" id="KW-0328">Glycosyltransferase</keyword>
<evidence type="ECO:0000256" key="2">
    <source>
        <dbReference type="ARBA" id="ARBA00022676"/>
    </source>
</evidence>
<evidence type="ECO:0000256" key="1">
    <source>
        <dbReference type="ARBA" id="ARBA00009995"/>
    </source>
</evidence>
<name>A0ABP1S5H7_9HEXA</name>
<dbReference type="Gene3D" id="3.40.50.2000">
    <property type="entry name" value="Glycogen Phosphorylase B"/>
    <property type="match status" value="2"/>
</dbReference>
<dbReference type="SUPFAM" id="SSF53756">
    <property type="entry name" value="UDP-Glycosyltransferase/glycogen phosphorylase"/>
    <property type="match status" value="1"/>
</dbReference>
<reference evidence="7 8" key="1">
    <citation type="submission" date="2024-08" db="EMBL/GenBank/DDBJ databases">
        <authorList>
            <person name="Cucini C."/>
            <person name="Frati F."/>
        </authorList>
    </citation>
    <scope>NUCLEOTIDE SEQUENCE [LARGE SCALE GENOMIC DNA]</scope>
</reference>
<feature type="transmembrane region" description="Helical" evidence="5">
    <location>
        <begin position="495"/>
        <end position="515"/>
    </location>
</feature>
<dbReference type="EMBL" id="CAXLJM020000160">
    <property type="protein sequence ID" value="CAL8144009.1"/>
    <property type="molecule type" value="Genomic_DNA"/>
</dbReference>
<evidence type="ECO:0000256" key="5">
    <source>
        <dbReference type="SAM" id="Phobius"/>
    </source>
</evidence>
<dbReference type="Proteomes" id="UP001642540">
    <property type="component" value="Unassembled WGS sequence"/>
</dbReference>
<sequence>MSLQTSCCAVSAITMFLGLLLASTVPITEGANILFFIGNGGASHRIAMTPFANGLAEEGHSITVLTAEKPDGNDTKINYYLPKEVVRHFTEMRNSGAFPDFYGMRSKGLMIATWLVVPSFGITVCEKLYEDPEYIAWLKSNKFDLVIVDGLFNECGYGIAHLHNAKIIVFSVSSVLPWGIEPFGIPDESSSITDMMFHFPSQMNFFQRLVTAVMPIIWQMYREYLYLPRLNRITKEGLGLDDFPSFAELERNVSLSLVNTHVAQEFPRSLPPNIVPVGGISWVEKRKPLPKKMDDFINRGKEGFVYISFGSLLDFTTFPDEIQQRFINALLKFPNIQFIWKLPKTPDNLPKNFYVDKWLPQQDILLHPKIRAFITHSGLGGVNEAIFSSVPLICFPVFAEQDYNANLVEQKEFGIKMEIVDLTENELENAILKILGDNKYTENMKKITKQFQDRPLPALQSGLWWTNFVLRQESTEYIRPSSVNQSWWVKRQIDVWIFLFILLISINVVTIYVIYKIFKRCFMVSSGVKVIKGGKSNKGTKTKLN</sequence>
<dbReference type="CDD" id="cd03784">
    <property type="entry name" value="GT1_Gtf-like"/>
    <property type="match status" value="1"/>
</dbReference>
<evidence type="ECO:0000256" key="6">
    <source>
        <dbReference type="SAM" id="SignalP"/>
    </source>
</evidence>
<dbReference type="PROSITE" id="PS00375">
    <property type="entry name" value="UDPGT"/>
    <property type="match status" value="1"/>
</dbReference>
<proteinExistence type="inferred from homology"/>
<evidence type="ECO:0000313" key="8">
    <source>
        <dbReference type="Proteomes" id="UP001642540"/>
    </source>
</evidence>
<feature type="signal peptide" evidence="6">
    <location>
        <begin position="1"/>
        <end position="30"/>
    </location>
</feature>
<accession>A0ABP1S5H7</accession>
<protein>
    <recommendedName>
        <fullName evidence="9">UDP-glucuronosyltransferase</fullName>
    </recommendedName>
</protein>
<dbReference type="InterPro" id="IPR002213">
    <property type="entry name" value="UDP_glucos_trans"/>
</dbReference>
<comment type="caution">
    <text evidence="7">The sequence shown here is derived from an EMBL/GenBank/DDBJ whole genome shotgun (WGS) entry which is preliminary data.</text>
</comment>
<evidence type="ECO:0000313" key="7">
    <source>
        <dbReference type="EMBL" id="CAL8144009.1"/>
    </source>
</evidence>
<evidence type="ECO:0000256" key="4">
    <source>
        <dbReference type="RuleBase" id="RU003718"/>
    </source>
</evidence>
<evidence type="ECO:0008006" key="9">
    <source>
        <dbReference type="Google" id="ProtNLM"/>
    </source>
</evidence>
<keyword evidence="5" id="KW-0812">Transmembrane</keyword>
<keyword evidence="5" id="KW-0472">Membrane</keyword>
<keyword evidence="6" id="KW-0732">Signal</keyword>
<dbReference type="InterPro" id="IPR035595">
    <property type="entry name" value="UDP_glycos_trans_CS"/>
</dbReference>
<comment type="similarity">
    <text evidence="1 4">Belongs to the UDP-glycosyltransferase family.</text>
</comment>
<keyword evidence="3 4" id="KW-0808">Transferase</keyword>
<gene>
    <name evidence="7" type="ORF">ODALV1_LOCUS30037</name>
</gene>
<keyword evidence="5" id="KW-1133">Transmembrane helix</keyword>
<organism evidence="7 8">
    <name type="scientific">Orchesella dallaii</name>
    <dbReference type="NCBI Taxonomy" id="48710"/>
    <lineage>
        <taxon>Eukaryota</taxon>
        <taxon>Metazoa</taxon>
        <taxon>Ecdysozoa</taxon>
        <taxon>Arthropoda</taxon>
        <taxon>Hexapoda</taxon>
        <taxon>Collembola</taxon>
        <taxon>Entomobryomorpha</taxon>
        <taxon>Entomobryoidea</taxon>
        <taxon>Orchesellidae</taxon>
        <taxon>Orchesellinae</taxon>
        <taxon>Orchesella</taxon>
    </lineage>
</organism>
<dbReference type="PANTHER" id="PTHR48043:SF145">
    <property type="entry name" value="FI06409P-RELATED"/>
    <property type="match status" value="1"/>
</dbReference>
<dbReference type="InterPro" id="IPR050271">
    <property type="entry name" value="UDP-glycosyltransferase"/>
</dbReference>
<dbReference type="PANTHER" id="PTHR48043">
    <property type="entry name" value="EG:EG0003.4 PROTEIN-RELATED"/>
    <property type="match status" value="1"/>
</dbReference>
<evidence type="ECO:0000256" key="3">
    <source>
        <dbReference type="ARBA" id="ARBA00022679"/>
    </source>
</evidence>
<dbReference type="Pfam" id="PF00201">
    <property type="entry name" value="UDPGT"/>
    <property type="match status" value="1"/>
</dbReference>
<keyword evidence="8" id="KW-1185">Reference proteome</keyword>
<feature type="chain" id="PRO_5046138481" description="UDP-glucuronosyltransferase" evidence="6">
    <location>
        <begin position="31"/>
        <end position="545"/>
    </location>
</feature>